<keyword evidence="4" id="KW-1185">Reference proteome</keyword>
<evidence type="ECO:0000256" key="1">
    <source>
        <dbReference type="SAM" id="SignalP"/>
    </source>
</evidence>
<dbReference type="AlphaFoldDB" id="A0A9W8WA17"/>
<feature type="signal peptide" evidence="1">
    <location>
        <begin position="1"/>
        <end position="20"/>
    </location>
</feature>
<evidence type="ECO:0000259" key="2">
    <source>
        <dbReference type="Pfam" id="PF05922"/>
    </source>
</evidence>
<keyword evidence="1" id="KW-0732">Signal</keyword>
<dbReference type="Pfam" id="PF05922">
    <property type="entry name" value="Inhibitor_I9"/>
    <property type="match status" value="1"/>
</dbReference>
<comment type="caution">
    <text evidence="3">The sequence shown here is derived from an EMBL/GenBank/DDBJ whole genome shotgun (WGS) entry which is preliminary data.</text>
</comment>
<feature type="non-terminal residue" evidence="3">
    <location>
        <position position="79"/>
    </location>
</feature>
<sequence length="79" mass="8757">MPSLRDLSLLLGVILPAALAAPFASNYRLQDDIIPGKYIVTLKPNSDDAAVESHLHWVEDVHRRSLSKRSTIGIQSTYN</sequence>
<protein>
    <recommendedName>
        <fullName evidence="2">Inhibitor I9 domain-containing protein</fullName>
    </recommendedName>
</protein>
<organism evidence="3 4">
    <name type="scientific">Fusarium piperis</name>
    <dbReference type="NCBI Taxonomy" id="1435070"/>
    <lineage>
        <taxon>Eukaryota</taxon>
        <taxon>Fungi</taxon>
        <taxon>Dikarya</taxon>
        <taxon>Ascomycota</taxon>
        <taxon>Pezizomycotina</taxon>
        <taxon>Sordariomycetes</taxon>
        <taxon>Hypocreomycetidae</taxon>
        <taxon>Hypocreales</taxon>
        <taxon>Nectriaceae</taxon>
        <taxon>Fusarium</taxon>
        <taxon>Fusarium solani species complex</taxon>
    </lineage>
</organism>
<gene>
    <name evidence="3" type="ORF">N0V84_007415</name>
</gene>
<dbReference type="EMBL" id="JAPEUR010000162">
    <property type="protein sequence ID" value="KAJ4317358.1"/>
    <property type="molecule type" value="Genomic_DNA"/>
</dbReference>
<evidence type="ECO:0000313" key="3">
    <source>
        <dbReference type="EMBL" id="KAJ4317358.1"/>
    </source>
</evidence>
<dbReference type="SUPFAM" id="SSF54897">
    <property type="entry name" value="Protease propeptides/inhibitors"/>
    <property type="match status" value="1"/>
</dbReference>
<proteinExistence type="predicted"/>
<evidence type="ECO:0000313" key="4">
    <source>
        <dbReference type="Proteomes" id="UP001140502"/>
    </source>
</evidence>
<feature type="chain" id="PRO_5040768829" description="Inhibitor I9 domain-containing protein" evidence="1">
    <location>
        <begin position="21"/>
        <end position="79"/>
    </location>
</feature>
<reference evidence="3" key="1">
    <citation type="submission" date="2022-10" db="EMBL/GenBank/DDBJ databases">
        <title>Tapping the CABI collections for fungal endophytes: first genome assemblies for Collariella, Neodidymelliopsis, Ascochyta clinopodiicola, Didymella pomorum, Didymosphaeria variabile, Neocosmospora piperis and Neocucurbitaria cava.</title>
        <authorList>
            <person name="Hill R."/>
        </authorList>
    </citation>
    <scope>NUCLEOTIDE SEQUENCE</scope>
    <source>
        <strain evidence="3">IMI 366586</strain>
    </source>
</reference>
<dbReference type="InterPro" id="IPR010259">
    <property type="entry name" value="S8pro/Inhibitor_I9"/>
</dbReference>
<dbReference type="Proteomes" id="UP001140502">
    <property type="component" value="Unassembled WGS sequence"/>
</dbReference>
<name>A0A9W8WA17_9HYPO</name>
<feature type="domain" description="Inhibitor I9" evidence="2">
    <location>
        <begin position="37"/>
        <end position="79"/>
    </location>
</feature>
<accession>A0A9W8WA17</accession>